<dbReference type="Proteomes" id="UP001195769">
    <property type="component" value="Unassembled WGS sequence"/>
</dbReference>
<dbReference type="AlphaFoldDB" id="A0AAD4HFI4"/>
<evidence type="ECO:0000313" key="2">
    <source>
        <dbReference type="EMBL" id="KAG1894688.1"/>
    </source>
</evidence>
<comment type="caution">
    <text evidence="2">The sequence shown here is derived from an EMBL/GenBank/DDBJ whole genome shotgun (WGS) entry which is preliminary data.</text>
</comment>
<feature type="non-terminal residue" evidence="2">
    <location>
        <position position="1"/>
    </location>
</feature>
<feature type="compositionally biased region" description="Low complexity" evidence="1">
    <location>
        <begin position="270"/>
        <end position="281"/>
    </location>
</feature>
<evidence type="ECO:0000256" key="1">
    <source>
        <dbReference type="SAM" id="MobiDB-lite"/>
    </source>
</evidence>
<dbReference type="EMBL" id="JABBWK010000076">
    <property type="protein sequence ID" value="KAG1894688.1"/>
    <property type="molecule type" value="Genomic_DNA"/>
</dbReference>
<feature type="compositionally biased region" description="Low complexity" evidence="1">
    <location>
        <begin position="240"/>
        <end position="262"/>
    </location>
</feature>
<gene>
    <name evidence="2" type="ORF">F5891DRAFT_1061712</name>
</gene>
<evidence type="ECO:0000313" key="3">
    <source>
        <dbReference type="Proteomes" id="UP001195769"/>
    </source>
</evidence>
<organism evidence="2 3">
    <name type="scientific">Suillus fuscotomentosus</name>
    <dbReference type="NCBI Taxonomy" id="1912939"/>
    <lineage>
        <taxon>Eukaryota</taxon>
        <taxon>Fungi</taxon>
        <taxon>Dikarya</taxon>
        <taxon>Basidiomycota</taxon>
        <taxon>Agaricomycotina</taxon>
        <taxon>Agaricomycetes</taxon>
        <taxon>Agaricomycetidae</taxon>
        <taxon>Boletales</taxon>
        <taxon>Suillineae</taxon>
        <taxon>Suillaceae</taxon>
        <taxon>Suillus</taxon>
    </lineage>
</organism>
<reference evidence="2" key="1">
    <citation type="journal article" date="2020" name="New Phytol.">
        <title>Comparative genomics reveals dynamic genome evolution in host specialist ectomycorrhizal fungi.</title>
        <authorList>
            <person name="Lofgren L.A."/>
            <person name="Nguyen N.H."/>
            <person name="Vilgalys R."/>
            <person name="Ruytinx J."/>
            <person name="Liao H.L."/>
            <person name="Branco S."/>
            <person name="Kuo A."/>
            <person name="LaButti K."/>
            <person name="Lipzen A."/>
            <person name="Andreopoulos W."/>
            <person name="Pangilinan J."/>
            <person name="Riley R."/>
            <person name="Hundley H."/>
            <person name="Na H."/>
            <person name="Barry K."/>
            <person name="Grigoriev I.V."/>
            <person name="Stajich J.E."/>
            <person name="Kennedy P.G."/>
        </authorList>
    </citation>
    <scope>NUCLEOTIDE SEQUENCE</scope>
    <source>
        <strain evidence="2">FC203</strain>
    </source>
</reference>
<sequence>MEAEVDVRIHHFYCSYLDFCSQSSPMGGAHPHSSVNALFARLSSLLHRFRPQNNEANEILQTSRPSALRSRALLARLSSLLHRFRSEADAPDELQQPSTPSRSDPHVLVAHRSSFWPRPQLCTDEEAKPHPTTPFSSRPDALISRLSSFFRSQPHTEDELALSQGTMHSHAVEVPAMRDREVLFVAEPLRPNRIPTQPRDTTIPDTRPAHSLLLRMLAHLVLFLCCASPQRVGGDVYPAQQQEGQAQAHATSSQTQHQQGQSYSESQTRPAAPSMSATPTALYAHTTVPGAA</sequence>
<protein>
    <submittedName>
        <fullName evidence="2">Uncharacterized protein</fullName>
    </submittedName>
</protein>
<keyword evidence="3" id="KW-1185">Reference proteome</keyword>
<dbReference type="RefSeq" id="XP_041220264.1">
    <property type="nucleotide sequence ID" value="XM_041362933.1"/>
</dbReference>
<accession>A0AAD4HFI4</accession>
<dbReference type="GeneID" id="64657231"/>
<name>A0AAD4HFI4_9AGAM</name>
<feature type="region of interest" description="Disordered" evidence="1">
    <location>
        <begin position="240"/>
        <end position="292"/>
    </location>
</feature>
<proteinExistence type="predicted"/>